<protein>
    <submittedName>
        <fullName evidence="1">Uncharacterized protein</fullName>
    </submittedName>
</protein>
<dbReference type="Proteomes" id="UP000314294">
    <property type="component" value="Unassembled WGS sequence"/>
</dbReference>
<accession>A0A4Z2H365</accession>
<organism evidence="1 2">
    <name type="scientific">Liparis tanakae</name>
    <name type="common">Tanaka's snailfish</name>
    <dbReference type="NCBI Taxonomy" id="230148"/>
    <lineage>
        <taxon>Eukaryota</taxon>
        <taxon>Metazoa</taxon>
        <taxon>Chordata</taxon>
        <taxon>Craniata</taxon>
        <taxon>Vertebrata</taxon>
        <taxon>Euteleostomi</taxon>
        <taxon>Actinopterygii</taxon>
        <taxon>Neopterygii</taxon>
        <taxon>Teleostei</taxon>
        <taxon>Neoteleostei</taxon>
        <taxon>Acanthomorphata</taxon>
        <taxon>Eupercaria</taxon>
        <taxon>Perciformes</taxon>
        <taxon>Cottioidei</taxon>
        <taxon>Cottales</taxon>
        <taxon>Liparidae</taxon>
        <taxon>Liparis</taxon>
    </lineage>
</organism>
<reference evidence="1 2" key="1">
    <citation type="submission" date="2019-03" db="EMBL/GenBank/DDBJ databases">
        <title>First draft genome of Liparis tanakae, snailfish: a comprehensive survey of snailfish specific genes.</title>
        <authorList>
            <person name="Kim W."/>
            <person name="Song I."/>
            <person name="Jeong J.-H."/>
            <person name="Kim D."/>
            <person name="Kim S."/>
            <person name="Ryu S."/>
            <person name="Song J.Y."/>
            <person name="Lee S.K."/>
        </authorList>
    </citation>
    <scope>NUCLEOTIDE SEQUENCE [LARGE SCALE GENOMIC DNA]</scope>
    <source>
        <tissue evidence="1">Muscle</tissue>
    </source>
</reference>
<sequence length="67" mass="7518">MQLVDMQPPPHEPYAILPVVVTAHVRQNLMLEVPGSKNHPAIFHLYTCITRTAGPSTGKKREIVQLF</sequence>
<comment type="caution">
    <text evidence="1">The sequence shown here is derived from an EMBL/GenBank/DDBJ whole genome shotgun (WGS) entry which is preliminary data.</text>
</comment>
<gene>
    <name evidence="1" type="ORF">EYF80_029581</name>
</gene>
<keyword evidence="2" id="KW-1185">Reference proteome</keyword>
<name>A0A4Z2H365_9TELE</name>
<proteinExistence type="predicted"/>
<evidence type="ECO:0000313" key="2">
    <source>
        <dbReference type="Proteomes" id="UP000314294"/>
    </source>
</evidence>
<dbReference type="EMBL" id="SRLO01000338">
    <property type="protein sequence ID" value="TNN60246.1"/>
    <property type="molecule type" value="Genomic_DNA"/>
</dbReference>
<dbReference type="AlphaFoldDB" id="A0A4Z2H365"/>
<evidence type="ECO:0000313" key="1">
    <source>
        <dbReference type="EMBL" id="TNN60246.1"/>
    </source>
</evidence>